<comment type="similarity">
    <text evidence="1 4">Belongs to the glycosyl hydrolase 5 (cellulase A) family.</text>
</comment>
<dbReference type="PANTHER" id="PTHR31263">
    <property type="entry name" value="CELLULASE FAMILY PROTEIN (AFU_ORTHOLOGUE AFUA_5G14560)"/>
    <property type="match status" value="1"/>
</dbReference>
<evidence type="ECO:0000256" key="5">
    <source>
        <dbReference type="SAM" id="SignalP"/>
    </source>
</evidence>
<dbReference type="GO" id="GO:0000272">
    <property type="term" value="P:polysaccharide catabolic process"/>
    <property type="evidence" value="ECO:0007669"/>
    <property type="project" value="InterPro"/>
</dbReference>
<dbReference type="OMA" id="MVISEWG"/>
<dbReference type="Proteomes" id="UP000316621">
    <property type="component" value="Chromosome 8"/>
</dbReference>
<dbReference type="AlphaFoldDB" id="A0A4Y7KGY0"/>
<keyword evidence="2 4" id="KW-0378">Hydrolase</keyword>
<reference evidence="7 8" key="1">
    <citation type="journal article" date="2018" name="Science">
        <title>The opium poppy genome and morphinan production.</title>
        <authorList>
            <person name="Guo L."/>
            <person name="Winzer T."/>
            <person name="Yang X."/>
            <person name="Li Y."/>
            <person name="Ning Z."/>
            <person name="He Z."/>
            <person name="Teodor R."/>
            <person name="Lu Y."/>
            <person name="Bowser T.A."/>
            <person name="Graham I.A."/>
            <person name="Ye K."/>
        </authorList>
    </citation>
    <scope>NUCLEOTIDE SEQUENCE [LARGE SCALE GENOMIC DNA]</scope>
    <source>
        <strain evidence="8">cv. HN1</strain>
        <tissue evidence="7">Leaves</tissue>
    </source>
</reference>
<dbReference type="InterPro" id="IPR001547">
    <property type="entry name" value="Glyco_hydro_5"/>
</dbReference>
<evidence type="ECO:0000313" key="8">
    <source>
        <dbReference type="Proteomes" id="UP000316621"/>
    </source>
</evidence>
<organism evidence="7 8">
    <name type="scientific">Papaver somniferum</name>
    <name type="common">Opium poppy</name>
    <dbReference type="NCBI Taxonomy" id="3469"/>
    <lineage>
        <taxon>Eukaryota</taxon>
        <taxon>Viridiplantae</taxon>
        <taxon>Streptophyta</taxon>
        <taxon>Embryophyta</taxon>
        <taxon>Tracheophyta</taxon>
        <taxon>Spermatophyta</taxon>
        <taxon>Magnoliopsida</taxon>
        <taxon>Ranunculales</taxon>
        <taxon>Papaveraceae</taxon>
        <taxon>Papaveroideae</taxon>
        <taxon>Papaver</taxon>
    </lineage>
</organism>
<dbReference type="Gramene" id="RZC72614">
    <property type="protein sequence ID" value="RZC72614"/>
    <property type="gene ID" value="C5167_048096"/>
</dbReference>
<dbReference type="GO" id="GO:0004553">
    <property type="term" value="F:hydrolase activity, hydrolyzing O-glycosyl compounds"/>
    <property type="evidence" value="ECO:0007669"/>
    <property type="project" value="InterPro"/>
</dbReference>
<dbReference type="SUPFAM" id="SSF50370">
    <property type="entry name" value="Ricin B-like lectins"/>
    <property type="match status" value="1"/>
</dbReference>
<feature type="signal peptide" evidence="5">
    <location>
        <begin position="1"/>
        <end position="24"/>
    </location>
</feature>
<accession>A0A4Y7KGY0</accession>
<proteinExistence type="inferred from homology"/>
<evidence type="ECO:0000256" key="1">
    <source>
        <dbReference type="ARBA" id="ARBA00005641"/>
    </source>
</evidence>
<dbReference type="STRING" id="3469.A0A4Y7KGY0"/>
<evidence type="ECO:0000256" key="3">
    <source>
        <dbReference type="ARBA" id="ARBA00023295"/>
    </source>
</evidence>
<dbReference type="Gene3D" id="3.20.20.80">
    <property type="entry name" value="Glycosidases"/>
    <property type="match status" value="1"/>
</dbReference>
<name>A0A4Y7KGY0_PAPSO</name>
<gene>
    <name evidence="7" type="ORF">C5167_048096</name>
</gene>
<sequence length="537" mass="60845">MVKFLKILLLLVSLFFFSASVSYSLPLSTNGRWVVDAPTGDRVKLRCVNWASHMQTMLAEGLDKKPLPDIVKSMSSLGFNCVRFTWATYMFTKPSNGNLTVDESFKRLGLLEAKAGIALNNPGLLKLTVLEAYEVVVDELGKQGIMVILDNHVSKPQWCCGDGDDNGFFGDKFFDPKEWLQGLAIVANRFKGKPQVVAMSMRNELRGPHQNKDVWYRYVRLGGETIHKLNPKLLVIISGLGYDTDLSFLRNVTLRTNFGNKLVYEGHWYAFTDGRRKDWVNKTPDQICAITMKEFDDKLEFVTLGKNPIPLFLSEFGVDQRGLNDGDNRFLSCFLAYASEKDLDWAMWALQGSYYIKNDVANFDETYGVLDKNWDQPRNPKFRERYRLIEDILQDPRSNLPRDQIIYHPLSGHCLLVDDKNSSNTQASDCLNRSHWSYAGNQTQVKLTGTSKCLKVEGNGLPVTVSDDCSSVWKVIADSNIRLATTDKEGRSLCLDYDLSKSSVVLSNECLCADDESSNCKENPETQWFKLIETNVK</sequence>
<dbReference type="InterPro" id="IPR035992">
    <property type="entry name" value="Ricin_B-like_lectins"/>
</dbReference>
<dbReference type="EMBL" id="CM010722">
    <property type="protein sequence ID" value="RZC72614.1"/>
    <property type="molecule type" value="Genomic_DNA"/>
</dbReference>
<dbReference type="SUPFAM" id="SSF51445">
    <property type="entry name" value="(Trans)glycosidases"/>
    <property type="match status" value="1"/>
</dbReference>
<dbReference type="Pfam" id="PF00150">
    <property type="entry name" value="Cellulase"/>
    <property type="match status" value="1"/>
</dbReference>
<dbReference type="PANTHER" id="PTHR31263:SF0">
    <property type="entry name" value="CELLULASE FAMILY PROTEIN (AFU_ORTHOLOGUE AFUA_5G14560)"/>
    <property type="match status" value="1"/>
</dbReference>
<evidence type="ECO:0000256" key="2">
    <source>
        <dbReference type="ARBA" id="ARBA00022801"/>
    </source>
</evidence>
<keyword evidence="3 4" id="KW-0326">Glycosidase</keyword>
<dbReference type="InterPro" id="IPR017853">
    <property type="entry name" value="GH"/>
</dbReference>
<dbReference type="OrthoDB" id="442731at2759"/>
<evidence type="ECO:0000259" key="6">
    <source>
        <dbReference type="Pfam" id="PF00150"/>
    </source>
</evidence>
<evidence type="ECO:0000256" key="4">
    <source>
        <dbReference type="RuleBase" id="RU361153"/>
    </source>
</evidence>
<keyword evidence="5" id="KW-0732">Signal</keyword>
<evidence type="ECO:0000313" key="7">
    <source>
        <dbReference type="EMBL" id="RZC72614.1"/>
    </source>
</evidence>
<protein>
    <recommendedName>
        <fullName evidence="6">Glycoside hydrolase family 5 domain-containing protein</fullName>
    </recommendedName>
</protein>
<feature type="chain" id="PRO_5021454087" description="Glycoside hydrolase family 5 domain-containing protein" evidence="5">
    <location>
        <begin position="25"/>
        <end position="537"/>
    </location>
</feature>
<keyword evidence="8" id="KW-1185">Reference proteome</keyword>
<feature type="domain" description="Glycoside hydrolase family 5" evidence="6">
    <location>
        <begin position="66"/>
        <end position="351"/>
    </location>
</feature>